<comment type="caution">
    <text evidence="1">The sequence shown here is derived from an EMBL/GenBank/DDBJ whole genome shotgun (WGS) entry which is preliminary data.</text>
</comment>
<reference evidence="1 2" key="1">
    <citation type="submission" date="2021-10" db="EMBL/GenBank/DDBJ databases">
        <title>Lutispora strain m25 sp. nov., a thermophilic, non-spore-forming bacterium isolated from a lab-scale methanogenic bioreactor digesting anaerobic sludge.</title>
        <authorList>
            <person name="El Houari A."/>
            <person name="Mcdonald J."/>
        </authorList>
    </citation>
    <scope>NUCLEOTIDE SEQUENCE [LARGE SCALE GENOMIC DNA]</scope>
    <source>
        <strain evidence="2">m25</strain>
    </source>
</reference>
<dbReference type="EMBL" id="JAJEKE010000001">
    <property type="protein sequence ID" value="MCQ1528434.1"/>
    <property type="molecule type" value="Genomic_DNA"/>
</dbReference>
<organism evidence="1 2">
    <name type="scientific">Lutispora saccharofermentans</name>
    <dbReference type="NCBI Taxonomy" id="3024236"/>
    <lineage>
        <taxon>Bacteria</taxon>
        <taxon>Bacillati</taxon>
        <taxon>Bacillota</taxon>
        <taxon>Clostridia</taxon>
        <taxon>Lutisporales</taxon>
        <taxon>Lutisporaceae</taxon>
        <taxon>Lutispora</taxon>
    </lineage>
</organism>
<dbReference type="Proteomes" id="UP001651880">
    <property type="component" value="Unassembled WGS sequence"/>
</dbReference>
<evidence type="ECO:0000313" key="2">
    <source>
        <dbReference type="Proteomes" id="UP001651880"/>
    </source>
</evidence>
<protein>
    <recommendedName>
        <fullName evidence="3">DUF4333 domain-containing protein</fullName>
    </recommendedName>
</protein>
<gene>
    <name evidence="1" type="ORF">LJD61_02575</name>
</gene>
<name>A0ABT1NAZ7_9FIRM</name>
<accession>A0ABT1NAZ7</accession>
<dbReference type="RefSeq" id="WP_255225916.1">
    <property type="nucleotide sequence ID" value="NZ_JAJEKE010000001.1"/>
</dbReference>
<proteinExistence type="predicted"/>
<keyword evidence="2" id="KW-1185">Reference proteome</keyword>
<sequence length="85" mass="9004">MKAKKAAALIMAILMLIGTSVNVLWSDGGQLFRASADANPVLEWVNTDCVIVELAFTGLKANCTARVEGKPGTTKITAKAIYYSA</sequence>
<evidence type="ECO:0000313" key="1">
    <source>
        <dbReference type="EMBL" id="MCQ1528434.1"/>
    </source>
</evidence>
<evidence type="ECO:0008006" key="3">
    <source>
        <dbReference type="Google" id="ProtNLM"/>
    </source>
</evidence>